<reference evidence="1" key="2">
    <citation type="journal article" date="2015" name="Fish Shellfish Immunol.">
        <title>Early steps in the European eel (Anguilla anguilla)-Vibrio vulnificus interaction in the gills: Role of the RtxA13 toxin.</title>
        <authorList>
            <person name="Callol A."/>
            <person name="Pajuelo D."/>
            <person name="Ebbesson L."/>
            <person name="Teles M."/>
            <person name="MacKenzie S."/>
            <person name="Amaro C."/>
        </authorList>
    </citation>
    <scope>NUCLEOTIDE SEQUENCE</scope>
</reference>
<protein>
    <submittedName>
        <fullName evidence="1">Uncharacterized protein</fullName>
    </submittedName>
</protein>
<sequence>MLRFALFDPSQKLDFQYIFLLQHSQNAELL</sequence>
<accession>A0A0E9RHQ8</accession>
<dbReference type="EMBL" id="GBXM01079933">
    <property type="protein sequence ID" value="JAH28644.1"/>
    <property type="molecule type" value="Transcribed_RNA"/>
</dbReference>
<reference evidence="1" key="1">
    <citation type="submission" date="2014-11" db="EMBL/GenBank/DDBJ databases">
        <authorList>
            <person name="Amaro Gonzalez C."/>
        </authorList>
    </citation>
    <scope>NUCLEOTIDE SEQUENCE</scope>
</reference>
<dbReference type="AlphaFoldDB" id="A0A0E9RHQ8"/>
<name>A0A0E9RHQ8_ANGAN</name>
<organism evidence="1">
    <name type="scientific">Anguilla anguilla</name>
    <name type="common">European freshwater eel</name>
    <name type="synonym">Muraena anguilla</name>
    <dbReference type="NCBI Taxonomy" id="7936"/>
    <lineage>
        <taxon>Eukaryota</taxon>
        <taxon>Metazoa</taxon>
        <taxon>Chordata</taxon>
        <taxon>Craniata</taxon>
        <taxon>Vertebrata</taxon>
        <taxon>Euteleostomi</taxon>
        <taxon>Actinopterygii</taxon>
        <taxon>Neopterygii</taxon>
        <taxon>Teleostei</taxon>
        <taxon>Anguilliformes</taxon>
        <taxon>Anguillidae</taxon>
        <taxon>Anguilla</taxon>
    </lineage>
</organism>
<evidence type="ECO:0000313" key="1">
    <source>
        <dbReference type="EMBL" id="JAH28644.1"/>
    </source>
</evidence>
<proteinExistence type="predicted"/>